<dbReference type="InterPro" id="IPR036390">
    <property type="entry name" value="WH_DNA-bd_sf"/>
</dbReference>
<dbReference type="EMBL" id="LT981265">
    <property type="protein sequence ID" value="SPC33414.1"/>
    <property type="molecule type" value="Genomic_DNA"/>
</dbReference>
<sequence length="362" mass="42167">MQTRLLHTVTNINHFDMKRCMQVQQLDAVDREILNIIQWEFPLVARPFLAIGERLGISEEEVIARIRRLKDEQIIREIDAIFDTRRLKYKSALVAMSVEQSRIEHVAEAVNRHPGVSHNYERDDPNYNLWFTIAVPPYGNVKREVERFAALEGVRRYMILPTIKLYKIGVRLDMSDDDATDIKPLENNADTGTRSTAIATNVNFEPDEVDKMFIRELQKDIEVVSEPFSEPARRLGISVEDYLARAKYYESIGVMRRFAAILRHRNAGFIANGMIVWIVPEARIDEVGTLLASFPQVTHCYRRPTYPDWPYNLYSMVHARSREVCEGIAMEFAARVGISDYRILFSTREFKKERVRYFIEDS</sequence>
<comment type="catalytic activity">
    <reaction evidence="5">
        <text>siroheme + 2 H(+) = 12,18-didecarboxysiroheme + 2 CO2</text>
        <dbReference type="Rhea" id="RHEA:19093"/>
        <dbReference type="ChEBI" id="CHEBI:15378"/>
        <dbReference type="ChEBI" id="CHEBI:16526"/>
        <dbReference type="ChEBI" id="CHEBI:60052"/>
        <dbReference type="ChEBI" id="CHEBI:140497"/>
        <dbReference type="EC" id="4.1.1.111"/>
    </reaction>
</comment>
<evidence type="ECO:0000256" key="4">
    <source>
        <dbReference type="ARBA" id="ARBA00023471"/>
    </source>
</evidence>
<dbReference type="Gene3D" id="1.10.10.10">
    <property type="entry name" value="Winged helix-like DNA-binding domain superfamily/Winged helix DNA-binding domain"/>
    <property type="match status" value="1"/>
</dbReference>
<evidence type="ECO:0000256" key="2">
    <source>
        <dbReference type="ARBA" id="ARBA00023444"/>
    </source>
</evidence>
<dbReference type="InterPro" id="IPR036388">
    <property type="entry name" value="WH-like_DNA-bd_sf"/>
</dbReference>
<gene>
    <name evidence="8" type="ORF">NCAV_0216</name>
</gene>
<evidence type="ECO:0000259" key="6">
    <source>
        <dbReference type="Pfam" id="PF17805"/>
    </source>
</evidence>
<dbReference type="Proteomes" id="UP000236248">
    <property type="component" value="Chromosome NCAV"/>
</dbReference>
<feature type="domain" description="Siroheme decarboxylase AsnC-like ligand binding" evidence="6">
    <location>
        <begin position="267"/>
        <end position="351"/>
    </location>
</feature>
<keyword evidence="1" id="KW-0456">Lyase</keyword>
<evidence type="ECO:0000256" key="1">
    <source>
        <dbReference type="ARBA" id="ARBA00023239"/>
    </source>
</evidence>
<protein>
    <recommendedName>
        <fullName evidence="4">siroheme decarboxylase</fullName>
        <ecNumber evidence="4">4.1.1.111</ecNumber>
    </recommendedName>
</protein>
<accession>A0A2K5AP48</accession>
<feature type="domain" description="Siroheme decarboxylase NirL-like HTH" evidence="7">
    <location>
        <begin position="30"/>
        <end position="76"/>
    </location>
</feature>
<organism evidence="8 9">
    <name type="scientific">Candidatus Nitrosocaldus cavascurensis</name>
    <dbReference type="NCBI Taxonomy" id="2058097"/>
    <lineage>
        <taxon>Archaea</taxon>
        <taxon>Nitrososphaerota</taxon>
        <taxon>Nitrososphaeria</taxon>
        <taxon>Candidatus Nitrosocaldales</taxon>
        <taxon>Candidatus Nitrosocaldaceae</taxon>
        <taxon>Candidatus Nitrosocaldus</taxon>
    </lineage>
</organism>
<dbReference type="Gene3D" id="3.30.70.3460">
    <property type="match status" value="2"/>
</dbReference>
<dbReference type="SUPFAM" id="SSF46785">
    <property type="entry name" value="Winged helix' DNA-binding domain"/>
    <property type="match status" value="1"/>
</dbReference>
<dbReference type="AlphaFoldDB" id="A0A2K5AP48"/>
<dbReference type="InterPro" id="IPR053953">
    <property type="entry name" value="NirdL-like_HTH"/>
</dbReference>
<evidence type="ECO:0000313" key="9">
    <source>
        <dbReference type="Proteomes" id="UP000236248"/>
    </source>
</evidence>
<dbReference type="GO" id="GO:0016829">
    <property type="term" value="F:lyase activity"/>
    <property type="evidence" value="ECO:0007669"/>
    <property type="project" value="UniProtKB-KW"/>
</dbReference>
<name>A0A2K5AP48_9ARCH</name>
<dbReference type="Pfam" id="PF22451">
    <property type="entry name" value="NirdL-like_HTH"/>
    <property type="match status" value="2"/>
</dbReference>
<dbReference type="PANTHER" id="PTHR43413">
    <property type="entry name" value="TRANSCRIPTIONAL REGULATOR, ASNC FAMILY"/>
    <property type="match status" value="1"/>
</dbReference>
<dbReference type="InterPro" id="IPR050684">
    <property type="entry name" value="HTH-Siroheme_Decarb"/>
</dbReference>
<evidence type="ECO:0000256" key="5">
    <source>
        <dbReference type="ARBA" id="ARBA00048470"/>
    </source>
</evidence>
<comment type="pathway">
    <text evidence="2">Porphyrin-containing compound metabolism.</text>
</comment>
<evidence type="ECO:0000256" key="3">
    <source>
        <dbReference type="ARBA" id="ARBA00023457"/>
    </source>
</evidence>
<dbReference type="InterPro" id="IPR040523">
    <property type="entry name" value="AsnC_trans_reg2"/>
</dbReference>
<proteinExistence type="inferred from homology"/>
<evidence type="ECO:0000313" key="8">
    <source>
        <dbReference type="EMBL" id="SPC33414.1"/>
    </source>
</evidence>
<keyword evidence="9" id="KW-1185">Reference proteome</keyword>
<dbReference type="SMART" id="SM00344">
    <property type="entry name" value="HTH_ASNC"/>
    <property type="match status" value="1"/>
</dbReference>
<evidence type="ECO:0000259" key="7">
    <source>
        <dbReference type="Pfam" id="PF22451"/>
    </source>
</evidence>
<dbReference type="Pfam" id="PF17805">
    <property type="entry name" value="AsnC_trans_reg2"/>
    <property type="match status" value="2"/>
</dbReference>
<comment type="similarity">
    <text evidence="3">Belongs to the Ahb/Nir family.</text>
</comment>
<dbReference type="PANTHER" id="PTHR43413:SF1">
    <property type="entry name" value="SIROHEME DECARBOXYLASE NIRL SUBUNIT"/>
    <property type="match status" value="1"/>
</dbReference>
<dbReference type="EC" id="4.1.1.111" evidence="4"/>
<feature type="domain" description="Siroheme decarboxylase AsnC-like ligand binding" evidence="6">
    <location>
        <begin position="89"/>
        <end position="167"/>
    </location>
</feature>
<reference evidence="9" key="1">
    <citation type="submission" date="2018-01" db="EMBL/GenBank/DDBJ databases">
        <authorList>
            <person name="Kerou L M."/>
        </authorList>
    </citation>
    <scope>NUCLEOTIDE SEQUENCE [LARGE SCALE GENOMIC DNA]</scope>
    <source>
        <strain evidence="9">SCU2</strain>
    </source>
</reference>
<dbReference type="KEGG" id="ncv:NCAV_0216"/>
<feature type="domain" description="Siroheme decarboxylase NirL-like HTH" evidence="7">
    <location>
        <begin position="210"/>
        <end position="256"/>
    </location>
</feature>
<dbReference type="InterPro" id="IPR019888">
    <property type="entry name" value="Tscrpt_reg_AsnC-like"/>
</dbReference>